<evidence type="ECO:0000313" key="2">
    <source>
        <dbReference type="Proteomes" id="UP001159641"/>
    </source>
</evidence>
<keyword evidence="2" id="KW-1185">Reference proteome</keyword>
<sequence length="70" mass="7660">MIFIVHRLDDTFFTQFFSETRFEWVGSLLQKKEGKGLGAAGSAVSGAWTPPGDIHGCRGRAKVSWLCGSL</sequence>
<evidence type="ECO:0000313" key="1">
    <source>
        <dbReference type="EMBL" id="KAJ8796018.1"/>
    </source>
</evidence>
<proteinExistence type="predicted"/>
<dbReference type="Proteomes" id="UP001159641">
    <property type="component" value="Unassembled WGS sequence"/>
</dbReference>
<accession>A0AB34HY11</accession>
<dbReference type="AlphaFoldDB" id="A0AB34HY11"/>
<gene>
    <name evidence="1" type="ORF">J1605_002780</name>
</gene>
<dbReference type="EMBL" id="JAIQCJ010000544">
    <property type="protein sequence ID" value="KAJ8796018.1"/>
    <property type="molecule type" value="Genomic_DNA"/>
</dbReference>
<reference evidence="1 2" key="1">
    <citation type="submission" date="2022-11" db="EMBL/GenBank/DDBJ databases">
        <title>Whole genome sequence of Eschrichtius robustus ER-17-0199.</title>
        <authorList>
            <person name="Bruniche-Olsen A."/>
            <person name="Black A.N."/>
            <person name="Fields C.J."/>
            <person name="Walden K."/>
            <person name="Dewoody J.A."/>
        </authorList>
    </citation>
    <scope>NUCLEOTIDE SEQUENCE [LARGE SCALE GENOMIC DNA]</scope>
    <source>
        <strain evidence="1">ER-17-0199</strain>
        <tissue evidence="1">Blubber</tissue>
    </source>
</reference>
<organism evidence="1 2">
    <name type="scientific">Eschrichtius robustus</name>
    <name type="common">California gray whale</name>
    <name type="synonym">Eschrichtius gibbosus</name>
    <dbReference type="NCBI Taxonomy" id="9764"/>
    <lineage>
        <taxon>Eukaryota</taxon>
        <taxon>Metazoa</taxon>
        <taxon>Chordata</taxon>
        <taxon>Craniata</taxon>
        <taxon>Vertebrata</taxon>
        <taxon>Euteleostomi</taxon>
        <taxon>Mammalia</taxon>
        <taxon>Eutheria</taxon>
        <taxon>Laurasiatheria</taxon>
        <taxon>Artiodactyla</taxon>
        <taxon>Whippomorpha</taxon>
        <taxon>Cetacea</taxon>
        <taxon>Mysticeti</taxon>
        <taxon>Eschrichtiidae</taxon>
        <taxon>Eschrichtius</taxon>
    </lineage>
</organism>
<protein>
    <submittedName>
        <fullName evidence="1">Uncharacterized protein</fullName>
    </submittedName>
</protein>
<comment type="caution">
    <text evidence="1">The sequence shown here is derived from an EMBL/GenBank/DDBJ whole genome shotgun (WGS) entry which is preliminary data.</text>
</comment>
<name>A0AB34HY11_ESCRO</name>